<dbReference type="OrthoDB" id="166377at2"/>
<dbReference type="Pfam" id="PF02163">
    <property type="entry name" value="Peptidase_M50"/>
    <property type="match status" value="2"/>
</dbReference>
<feature type="transmembrane region" description="Helical" evidence="12">
    <location>
        <begin position="82"/>
        <end position="102"/>
    </location>
</feature>
<dbReference type="GO" id="GO:0008237">
    <property type="term" value="F:metallopeptidase activity"/>
    <property type="evidence" value="ECO:0007669"/>
    <property type="project" value="UniProtKB-KW"/>
</dbReference>
<evidence type="ECO:0000256" key="1">
    <source>
        <dbReference type="ARBA" id="ARBA00001947"/>
    </source>
</evidence>
<evidence type="ECO:0000256" key="2">
    <source>
        <dbReference type="ARBA" id="ARBA00004141"/>
    </source>
</evidence>
<protein>
    <submittedName>
        <fullName evidence="14">Stage IV sporulation protein FB</fullName>
    </submittedName>
</protein>
<accession>A0A1I6PJW6</accession>
<keyword evidence="7" id="KW-0378">Hydrolase</keyword>
<evidence type="ECO:0000313" key="15">
    <source>
        <dbReference type="Proteomes" id="UP000199139"/>
    </source>
</evidence>
<evidence type="ECO:0000256" key="6">
    <source>
        <dbReference type="ARBA" id="ARBA00022723"/>
    </source>
</evidence>
<evidence type="ECO:0000259" key="13">
    <source>
        <dbReference type="Pfam" id="PF02163"/>
    </source>
</evidence>
<dbReference type="AlphaFoldDB" id="A0A1I6PJW6"/>
<evidence type="ECO:0000256" key="3">
    <source>
        <dbReference type="ARBA" id="ARBA00007931"/>
    </source>
</evidence>
<keyword evidence="11 12" id="KW-0472">Membrane</keyword>
<evidence type="ECO:0000256" key="9">
    <source>
        <dbReference type="ARBA" id="ARBA00022989"/>
    </source>
</evidence>
<dbReference type="GO" id="GO:0016020">
    <property type="term" value="C:membrane"/>
    <property type="evidence" value="ECO:0007669"/>
    <property type="project" value="UniProtKB-SubCell"/>
</dbReference>
<dbReference type="RefSeq" id="WP_089852801.1">
    <property type="nucleotide sequence ID" value="NZ_BJWJ01000005.1"/>
</dbReference>
<sequence length="274" mass="32506">MKITRSRRMSIDISWLLFVIVVILTGQLTNYLVLLVIMCWHECGHFLTALYFKWPIKELRLFMFGCVMETDAFLMRPLKEQWLVVLAGPLQHVAIFFACLFLKQSAQPMTVIDFAMRANVTLVCFNLLPIWPLDGGKIIYLLCNLRLPFKKSYHLTLMLSILNIFILTWGFIFYGHFSFAFLLLVGFLLREIRLDLKDEPYMWYRFLLFRRKNMIKQPLLAHIDSDVQPNQALKCLRLNQSTMFIIKQTHQLISEQQMIERYMNPVKYYLEIGD</sequence>
<keyword evidence="6" id="KW-0479">Metal-binding</keyword>
<keyword evidence="9 12" id="KW-1133">Transmembrane helix</keyword>
<name>A0A1I6PJW6_9BACI</name>
<evidence type="ECO:0000256" key="8">
    <source>
        <dbReference type="ARBA" id="ARBA00022833"/>
    </source>
</evidence>
<dbReference type="GO" id="GO:0006508">
    <property type="term" value="P:proteolysis"/>
    <property type="evidence" value="ECO:0007669"/>
    <property type="project" value="UniProtKB-KW"/>
</dbReference>
<evidence type="ECO:0000256" key="10">
    <source>
        <dbReference type="ARBA" id="ARBA00023049"/>
    </source>
</evidence>
<feature type="domain" description="Peptidase M50" evidence="13">
    <location>
        <begin position="109"/>
        <end position="144"/>
    </location>
</feature>
<comment type="similarity">
    <text evidence="3">Belongs to the peptidase M50B family.</text>
</comment>
<proteinExistence type="inferred from homology"/>
<evidence type="ECO:0000256" key="4">
    <source>
        <dbReference type="ARBA" id="ARBA00022670"/>
    </source>
</evidence>
<dbReference type="PANTHER" id="PTHR39188">
    <property type="entry name" value="MEMBRANE-ASSOCIATED ZINC METALLOPROTEASE M50B"/>
    <property type="match status" value="1"/>
</dbReference>
<keyword evidence="8" id="KW-0862">Zinc</keyword>
<evidence type="ECO:0000256" key="5">
    <source>
        <dbReference type="ARBA" id="ARBA00022692"/>
    </source>
</evidence>
<dbReference type="Proteomes" id="UP000199139">
    <property type="component" value="Unassembled WGS sequence"/>
</dbReference>
<comment type="cofactor">
    <cofactor evidence="1">
        <name>Zn(2+)</name>
        <dbReference type="ChEBI" id="CHEBI:29105"/>
    </cofactor>
</comment>
<evidence type="ECO:0000256" key="11">
    <source>
        <dbReference type="ARBA" id="ARBA00023136"/>
    </source>
</evidence>
<evidence type="ECO:0000313" key="14">
    <source>
        <dbReference type="EMBL" id="SFS40469.1"/>
    </source>
</evidence>
<evidence type="ECO:0000256" key="7">
    <source>
        <dbReference type="ARBA" id="ARBA00022801"/>
    </source>
</evidence>
<feature type="transmembrane region" description="Helical" evidence="12">
    <location>
        <begin position="9"/>
        <end position="26"/>
    </location>
</feature>
<dbReference type="EMBL" id="FPAI01000002">
    <property type="protein sequence ID" value="SFS40469.1"/>
    <property type="molecule type" value="Genomic_DNA"/>
</dbReference>
<dbReference type="GO" id="GO:0046872">
    <property type="term" value="F:metal ion binding"/>
    <property type="evidence" value="ECO:0007669"/>
    <property type="project" value="UniProtKB-KW"/>
</dbReference>
<keyword evidence="5 12" id="KW-0812">Transmembrane</keyword>
<keyword evidence="10" id="KW-0482">Metalloprotease</keyword>
<comment type="subcellular location">
    <subcellularLocation>
        <location evidence="2">Membrane</location>
        <topology evidence="2">Multi-pass membrane protein</topology>
    </subcellularLocation>
</comment>
<gene>
    <name evidence="14" type="ORF">SAMN05421668_10228</name>
</gene>
<dbReference type="InterPro" id="IPR008915">
    <property type="entry name" value="Peptidase_M50"/>
</dbReference>
<evidence type="ECO:0000256" key="12">
    <source>
        <dbReference type="SAM" id="Phobius"/>
    </source>
</evidence>
<organism evidence="14 15">
    <name type="scientific">Halolactibacillus miurensis</name>
    <dbReference type="NCBI Taxonomy" id="306541"/>
    <lineage>
        <taxon>Bacteria</taxon>
        <taxon>Bacillati</taxon>
        <taxon>Bacillota</taxon>
        <taxon>Bacilli</taxon>
        <taxon>Bacillales</taxon>
        <taxon>Bacillaceae</taxon>
        <taxon>Halolactibacillus</taxon>
    </lineage>
</organism>
<feature type="domain" description="Peptidase M50" evidence="13">
    <location>
        <begin position="32"/>
        <end position="101"/>
    </location>
</feature>
<keyword evidence="4" id="KW-0645">Protease</keyword>
<reference evidence="14 15" key="1">
    <citation type="submission" date="2016-10" db="EMBL/GenBank/DDBJ databases">
        <authorList>
            <person name="de Groot N.N."/>
        </authorList>
    </citation>
    <scope>NUCLEOTIDE SEQUENCE [LARGE SCALE GENOMIC DNA]</scope>
    <source>
        <strain evidence="14 15">DSM 17074</strain>
    </source>
</reference>
<feature type="transmembrane region" description="Helical" evidence="12">
    <location>
        <begin position="153"/>
        <end position="185"/>
    </location>
</feature>
<dbReference type="STRING" id="306541.SAMN05421668_10228"/>
<dbReference type="PANTHER" id="PTHR39188:SF3">
    <property type="entry name" value="STAGE IV SPORULATION PROTEIN FB"/>
    <property type="match status" value="1"/>
</dbReference>